<keyword evidence="3" id="KW-1185">Reference proteome</keyword>
<accession>A0ABQ5HZ81</accession>
<evidence type="ECO:0000256" key="1">
    <source>
        <dbReference type="SAM" id="MobiDB-lite"/>
    </source>
</evidence>
<dbReference type="Proteomes" id="UP001151760">
    <property type="component" value="Unassembled WGS sequence"/>
</dbReference>
<dbReference type="EMBL" id="BQNB010020176">
    <property type="protein sequence ID" value="GJT93153.1"/>
    <property type="molecule type" value="Genomic_DNA"/>
</dbReference>
<organism evidence="2 3">
    <name type="scientific">Tanacetum coccineum</name>
    <dbReference type="NCBI Taxonomy" id="301880"/>
    <lineage>
        <taxon>Eukaryota</taxon>
        <taxon>Viridiplantae</taxon>
        <taxon>Streptophyta</taxon>
        <taxon>Embryophyta</taxon>
        <taxon>Tracheophyta</taxon>
        <taxon>Spermatophyta</taxon>
        <taxon>Magnoliopsida</taxon>
        <taxon>eudicotyledons</taxon>
        <taxon>Gunneridae</taxon>
        <taxon>Pentapetalae</taxon>
        <taxon>asterids</taxon>
        <taxon>campanulids</taxon>
        <taxon>Asterales</taxon>
        <taxon>Asteraceae</taxon>
        <taxon>Asteroideae</taxon>
        <taxon>Anthemideae</taxon>
        <taxon>Anthemidinae</taxon>
        <taxon>Tanacetum</taxon>
    </lineage>
</organism>
<sequence length="188" mass="20929">METKVESMVTILIHQASSSVPPLSTLVIDLSPLKLVSPTIQTPIFTATTSTTTTSLPLPQQRSSSDPDLASRVSALEQVCANFEKRHKLQEKLELPEADIKEILHQRKFENGTYKSLPKLVALYEAFKASMESANRDEFLAKKYKYQKRGHDDQDPPPPPPDSDISKKKRHDFDASSSKQPLAPQSSA</sequence>
<reference evidence="2" key="2">
    <citation type="submission" date="2022-01" db="EMBL/GenBank/DDBJ databases">
        <authorList>
            <person name="Yamashiro T."/>
            <person name="Shiraishi A."/>
            <person name="Satake H."/>
            <person name="Nakayama K."/>
        </authorList>
    </citation>
    <scope>NUCLEOTIDE SEQUENCE</scope>
</reference>
<feature type="compositionally biased region" description="Polar residues" evidence="1">
    <location>
        <begin position="175"/>
        <end position="188"/>
    </location>
</feature>
<protein>
    <submittedName>
        <fullName evidence="2">Uncharacterized protein</fullName>
    </submittedName>
</protein>
<feature type="region of interest" description="Disordered" evidence="1">
    <location>
        <begin position="142"/>
        <end position="188"/>
    </location>
</feature>
<gene>
    <name evidence="2" type="ORF">Tco_1081998</name>
</gene>
<reference evidence="2" key="1">
    <citation type="journal article" date="2022" name="Int. J. Mol. Sci.">
        <title>Draft Genome of Tanacetum Coccineum: Genomic Comparison of Closely Related Tanacetum-Family Plants.</title>
        <authorList>
            <person name="Yamashiro T."/>
            <person name="Shiraishi A."/>
            <person name="Nakayama K."/>
            <person name="Satake H."/>
        </authorList>
    </citation>
    <scope>NUCLEOTIDE SEQUENCE</scope>
</reference>
<name>A0ABQ5HZ81_9ASTR</name>
<comment type="caution">
    <text evidence="2">The sequence shown here is derived from an EMBL/GenBank/DDBJ whole genome shotgun (WGS) entry which is preliminary data.</text>
</comment>
<evidence type="ECO:0000313" key="3">
    <source>
        <dbReference type="Proteomes" id="UP001151760"/>
    </source>
</evidence>
<proteinExistence type="predicted"/>
<evidence type="ECO:0000313" key="2">
    <source>
        <dbReference type="EMBL" id="GJT93153.1"/>
    </source>
</evidence>